<dbReference type="PATRIC" id="fig|281456.6.peg.2552"/>
<accession>A0A0L6W0E4</accession>
<dbReference type="SUPFAM" id="SSF81301">
    <property type="entry name" value="Nucleotidyltransferase"/>
    <property type="match status" value="1"/>
</dbReference>
<reference evidence="3" key="1">
    <citation type="submission" date="2015-07" db="EMBL/GenBank/DDBJ databases">
        <title>Complete Genome of Thermincola ferriacetica strain Z-0001T.</title>
        <authorList>
            <person name="Lusk B."/>
            <person name="Badalamenti J.P."/>
            <person name="Parameswaran P."/>
            <person name="Bond D.R."/>
            <person name="Torres C.I."/>
        </authorList>
    </citation>
    <scope>NUCLEOTIDE SEQUENCE [LARGE SCALE GENOMIC DNA]</scope>
    <source>
        <strain evidence="3">Z-0001</strain>
    </source>
</reference>
<dbReference type="Proteomes" id="UP000037175">
    <property type="component" value="Unassembled WGS sequence"/>
</dbReference>
<dbReference type="Gene3D" id="3.30.460.10">
    <property type="entry name" value="Beta Polymerase, domain 2"/>
    <property type="match status" value="1"/>
</dbReference>
<organism evidence="2 3">
    <name type="scientific">Thermincola ferriacetica</name>
    <dbReference type="NCBI Taxonomy" id="281456"/>
    <lineage>
        <taxon>Bacteria</taxon>
        <taxon>Bacillati</taxon>
        <taxon>Bacillota</taxon>
        <taxon>Clostridia</taxon>
        <taxon>Eubacteriales</taxon>
        <taxon>Thermincolaceae</taxon>
        <taxon>Thermincola</taxon>
    </lineage>
</organism>
<keyword evidence="3" id="KW-1185">Reference proteome</keyword>
<dbReference type="PANTHER" id="PTHR43852">
    <property type="entry name" value="NUCLEOTIDYLTRANSFERASE"/>
    <property type="match status" value="1"/>
</dbReference>
<dbReference type="InterPro" id="IPR041633">
    <property type="entry name" value="Polbeta"/>
</dbReference>
<dbReference type="InterPro" id="IPR043519">
    <property type="entry name" value="NT_sf"/>
</dbReference>
<dbReference type="Pfam" id="PF18765">
    <property type="entry name" value="Polbeta"/>
    <property type="match status" value="1"/>
</dbReference>
<dbReference type="CDD" id="cd05403">
    <property type="entry name" value="NT_KNTase_like"/>
    <property type="match status" value="1"/>
</dbReference>
<dbReference type="AlphaFoldDB" id="A0A0L6W0E4"/>
<proteinExistence type="predicted"/>
<name>A0A0L6W0E4_9FIRM</name>
<dbReference type="NCBIfam" id="NF047752">
    <property type="entry name" value="MntA_antitoxin"/>
    <property type="match status" value="1"/>
</dbReference>
<evidence type="ECO:0000259" key="1">
    <source>
        <dbReference type="Pfam" id="PF18765"/>
    </source>
</evidence>
<evidence type="ECO:0000313" key="3">
    <source>
        <dbReference type="Proteomes" id="UP000037175"/>
    </source>
</evidence>
<comment type="caution">
    <text evidence="2">The sequence shown here is derived from an EMBL/GenBank/DDBJ whole genome shotgun (WGS) entry which is preliminary data.</text>
</comment>
<dbReference type="InterPro" id="IPR052930">
    <property type="entry name" value="TA_antitoxin_MntA"/>
</dbReference>
<gene>
    <name evidence="2" type="ORF">Tfer_2409</name>
</gene>
<protein>
    <submittedName>
        <fullName evidence="2">DNA polymerase beta domain-containing protein region</fullName>
    </submittedName>
</protein>
<dbReference type="RefSeq" id="WP_052218536.1">
    <property type="nucleotide sequence ID" value="NZ_LGTE01000019.1"/>
</dbReference>
<dbReference type="PANTHER" id="PTHR43852:SF3">
    <property type="entry name" value="NUCLEOTIDYLTRANSFERASE"/>
    <property type="match status" value="1"/>
</dbReference>
<sequence length="154" mass="17665">MTTDNIFPIEKLRSRLQKFINTIRDSGQIIAFYLFGSYAVGRATPQSDIDLAILFDKSVERERYLPERLRLMGELSIVLETDRVELVVLNEAPPALAYRVIKDGELLFARDERKGQLVDFKVKTMDLYFDFLPAQRIFSEGLARRIREGSFGGG</sequence>
<dbReference type="EMBL" id="LGTE01000019">
    <property type="protein sequence ID" value="KNZ68921.1"/>
    <property type="molecule type" value="Genomic_DNA"/>
</dbReference>
<feature type="domain" description="Polymerase beta nucleotidyltransferase" evidence="1">
    <location>
        <begin position="17"/>
        <end position="112"/>
    </location>
</feature>
<evidence type="ECO:0000313" key="2">
    <source>
        <dbReference type="EMBL" id="KNZ68921.1"/>
    </source>
</evidence>